<dbReference type="Proteomes" id="UP000230423">
    <property type="component" value="Unassembled WGS sequence"/>
</dbReference>
<keyword evidence="3" id="KW-1185">Reference proteome</keyword>
<evidence type="ECO:0000313" key="3">
    <source>
        <dbReference type="Proteomes" id="UP000230423"/>
    </source>
</evidence>
<protein>
    <submittedName>
        <fullName evidence="2">Uncharacterized protein</fullName>
    </submittedName>
</protein>
<accession>A0A2G9UPK3</accession>
<dbReference type="AlphaFoldDB" id="A0A2G9UPK3"/>
<evidence type="ECO:0000256" key="1">
    <source>
        <dbReference type="SAM" id="MobiDB-lite"/>
    </source>
</evidence>
<reference evidence="2 3" key="1">
    <citation type="submission" date="2015-09" db="EMBL/GenBank/DDBJ databases">
        <title>Draft genome of the parasitic nematode Teladorsagia circumcincta isolate WARC Sus (inbred).</title>
        <authorList>
            <person name="Mitreva M."/>
        </authorList>
    </citation>
    <scope>NUCLEOTIDE SEQUENCE [LARGE SCALE GENOMIC DNA]</scope>
    <source>
        <strain evidence="2 3">S</strain>
    </source>
</reference>
<sequence>MSVSISRRRPRMKVWSLDEILEEAPVTERRHKSKQKYESKAKSTDVKKKSTEEKKKKTWRFPLWW</sequence>
<name>A0A2G9UPK3_TELCI</name>
<feature type="compositionally biased region" description="Basic and acidic residues" evidence="1">
    <location>
        <begin position="35"/>
        <end position="55"/>
    </location>
</feature>
<dbReference type="EMBL" id="KZ345740">
    <property type="protein sequence ID" value="PIO72204.1"/>
    <property type="molecule type" value="Genomic_DNA"/>
</dbReference>
<proteinExistence type="predicted"/>
<feature type="region of interest" description="Disordered" evidence="1">
    <location>
        <begin position="27"/>
        <end position="65"/>
    </location>
</feature>
<gene>
    <name evidence="2" type="ORF">TELCIR_05877</name>
</gene>
<evidence type="ECO:0000313" key="2">
    <source>
        <dbReference type="EMBL" id="PIO72204.1"/>
    </source>
</evidence>
<organism evidence="2 3">
    <name type="scientific">Teladorsagia circumcincta</name>
    <name type="common">Brown stomach worm</name>
    <name type="synonym">Ostertagia circumcincta</name>
    <dbReference type="NCBI Taxonomy" id="45464"/>
    <lineage>
        <taxon>Eukaryota</taxon>
        <taxon>Metazoa</taxon>
        <taxon>Ecdysozoa</taxon>
        <taxon>Nematoda</taxon>
        <taxon>Chromadorea</taxon>
        <taxon>Rhabditida</taxon>
        <taxon>Rhabditina</taxon>
        <taxon>Rhabditomorpha</taxon>
        <taxon>Strongyloidea</taxon>
        <taxon>Trichostrongylidae</taxon>
        <taxon>Teladorsagia</taxon>
    </lineage>
</organism>